<dbReference type="InterPro" id="IPR000160">
    <property type="entry name" value="GGDEF_dom"/>
</dbReference>
<reference evidence="11 12" key="1">
    <citation type="submission" date="2015-08" db="EMBL/GenBank/DDBJ databases">
        <title>Antibacterial properties of a collection of Vibrionaceae strains.</title>
        <authorList>
            <person name="Giubergia S."/>
        </authorList>
    </citation>
    <scope>NUCLEOTIDE SEQUENCE [LARGE SCALE GENOMIC DNA]</scope>
    <source>
        <strain evidence="11 12">S0821</strain>
    </source>
</reference>
<keyword evidence="7 9" id="KW-0472">Membrane</keyword>
<keyword evidence="12" id="KW-1185">Reference proteome</keyword>
<evidence type="ECO:0000313" key="12">
    <source>
        <dbReference type="Proteomes" id="UP000051221"/>
    </source>
</evidence>
<evidence type="ECO:0000256" key="8">
    <source>
        <dbReference type="ARBA" id="ARBA00034247"/>
    </source>
</evidence>
<feature type="transmembrane region" description="Helical" evidence="9">
    <location>
        <begin position="273"/>
        <end position="291"/>
    </location>
</feature>
<dbReference type="SUPFAM" id="SSF55073">
    <property type="entry name" value="Nucleotide cyclase"/>
    <property type="match status" value="1"/>
</dbReference>
<dbReference type="PROSITE" id="PS50887">
    <property type="entry name" value="GGDEF"/>
    <property type="match status" value="1"/>
</dbReference>
<dbReference type="Gene3D" id="3.30.70.270">
    <property type="match status" value="1"/>
</dbReference>
<dbReference type="InParanoid" id="A0A0Q2RKA2"/>
<dbReference type="GO" id="GO:0005886">
    <property type="term" value="C:plasma membrane"/>
    <property type="evidence" value="ECO:0007669"/>
    <property type="project" value="UniProtKB-SubCell"/>
</dbReference>
<organism evidence="11 12">
    <name type="scientific">Vibrio furnissii</name>
    <dbReference type="NCBI Taxonomy" id="29494"/>
    <lineage>
        <taxon>Bacteria</taxon>
        <taxon>Pseudomonadati</taxon>
        <taxon>Pseudomonadota</taxon>
        <taxon>Gammaproteobacteria</taxon>
        <taxon>Vibrionales</taxon>
        <taxon>Vibrionaceae</taxon>
        <taxon>Vibrio</taxon>
    </lineage>
</organism>
<dbReference type="GO" id="GO:0043709">
    <property type="term" value="P:cell adhesion involved in single-species biofilm formation"/>
    <property type="evidence" value="ECO:0007669"/>
    <property type="project" value="TreeGrafter"/>
</dbReference>
<dbReference type="InterPro" id="IPR043128">
    <property type="entry name" value="Rev_trsase/Diguanyl_cyclase"/>
</dbReference>
<dbReference type="SMART" id="SM00267">
    <property type="entry name" value="GGDEF"/>
    <property type="match status" value="1"/>
</dbReference>
<keyword evidence="6 9" id="KW-1133">Transmembrane helix</keyword>
<evidence type="ECO:0000259" key="10">
    <source>
        <dbReference type="PROSITE" id="PS50887"/>
    </source>
</evidence>
<keyword evidence="4" id="KW-1003">Cell membrane</keyword>
<feature type="domain" description="GGDEF" evidence="10">
    <location>
        <begin position="361"/>
        <end position="488"/>
    </location>
</feature>
<accession>A0A0Q2RKA2</accession>
<comment type="caution">
    <text evidence="11">The sequence shown here is derived from an EMBL/GenBank/DDBJ whole genome shotgun (WGS) entry which is preliminary data.</text>
</comment>
<evidence type="ECO:0000256" key="3">
    <source>
        <dbReference type="ARBA" id="ARBA00012528"/>
    </source>
</evidence>
<dbReference type="Pfam" id="PF00990">
    <property type="entry name" value="GGDEF"/>
    <property type="match status" value="1"/>
</dbReference>
<evidence type="ECO:0000256" key="7">
    <source>
        <dbReference type="ARBA" id="ARBA00023136"/>
    </source>
</evidence>
<comment type="subcellular location">
    <subcellularLocation>
        <location evidence="2">Cell membrane</location>
        <topology evidence="2">Multi-pass membrane protein</topology>
    </subcellularLocation>
</comment>
<dbReference type="Proteomes" id="UP000051221">
    <property type="component" value="Unassembled WGS sequence"/>
</dbReference>
<evidence type="ECO:0000256" key="2">
    <source>
        <dbReference type="ARBA" id="ARBA00004651"/>
    </source>
</evidence>
<evidence type="ECO:0000256" key="4">
    <source>
        <dbReference type="ARBA" id="ARBA00022475"/>
    </source>
</evidence>
<gene>
    <name evidence="11" type="ORF">AMR76_18065</name>
</gene>
<dbReference type="CDD" id="cd18773">
    <property type="entry name" value="PDC1_HK_sensor"/>
    <property type="match status" value="1"/>
</dbReference>
<name>A0A0Q2RKA2_VIBFU</name>
<dbReference type="InterPro" id="IPR033479">
    <property type="entry name" value="dCache_1"/>
</dbReference>
<dbReference type="NCBIfam" id="TIGR00254">
    <property type="entry name" value="GGDEF"/>
    <property type="match status" value="1"/>
</dbReference>
<keyword evidence="5 9" id="KW-0812">Transmembrane</keyword>
<evidence type="ECO:0000313" key="11">
    <source>
        <dbReference type="EMBL" id="KQH84446.1"/>
    </source>
</evidence>
<dbReference type="InterPro" id="IPR050469">
    <property type="entry name" value="Diguanylate_Cyclase"/>
</dbReference>
<comment type="cofactor">
    <cofactor evidence="1">
        <name>Mg(2+)</name>
        <dbReference type="ChEBI" id="CHEBI:18420"/>
    </cofactor>
</comment>
<dbReference type="AlphaFoldDB" id="A0A0Q2RKA2"/>
<dbReference type="PANTHER" id="PTHR45138">
    <property type="entry name" value="REGULATORY COMPONENTS OF SENSORY TRANSDUCTION SYSTEM"/>
    <property type="match status" value="1"/>
</dbReference>
<dbReference type="CDD" id="cd01949">
    <property type="entry name" value="GGDEF"/>
    <property type="match status" value="1"/>
</dbReference>
<dbReference type="FunFam" id="3.30.70.270:FF:000001">
    <property type="entry name" value="Diguanylate cyclase domain protein"/>
    <property type="match status" value="1"/>
</dbReference>
<sequence length="498" mass="55523">MKHLSISTKVNKLFGLMTSILIIGGISAYWIQREVIVDSYHNLNLDFVLDLSRTTARKLSIYEKNLNQVLITTQLRETLFPDPNSHHHAKMQDALHLLPYVESITVSDLQGQTFMTAALPNAAVPHNDAPQQQPWFKKVISYGSPAQFSFSARASDVGGHAIHVSLPIYSLALKPQGMIALSIRPSLITHFFQTIQGPSSGRLSLSDTEGTLIAGIPPAASLTATDLTAYSGIHEGHCAFYYYSNLSNPEWYVIYEVPKRSLNRFVFHESKSIVYFLTFSLAINTLCWLYMRRRIQQVEKHLVTGLMKATQVPGDLNIADAIHLVSERRNTLRKESLIDGLTGLNNRRALDNDLPSLIEDGATLVAMLDIDYFKSINDTYGHQTGDTVLKTFAAIAEAQLPPQSTRIYRYGGEEFIIVFVRVTPSQALEMLEQLRLSIAQYQWHQGPHQVTFSAGLASCADADAISLADARLYEAKRSGRNRIIYDDVSRPGDEPSLG</sequence>
<comment type="catalytic activity">
    <reaction evidence="8">
        <text>2 GTP = 3',3'-c-di-GMP + 2 diphosphate</text>
        <dbReference type="Rhea" id="RHEA:24898"/>
        <dbReference type="ChEBI" id="CHEBI:33019"/>
        <dbReference type="ChEBI" id="CHEBI:37565"/>
        <dbReference type="ChEBI" id="CHEBI:58805"/>
        <dbReference type="EC" id="2.7.7.65"/>
    </reaction>
</comment>
<evidence type="ECO:0000256" key="6">
    <source>
        <dbReference type="ARBA" id="ARBA00022989"/>
    </source>
</evidence>
<dbReference type="InterPro" id="IPR029787">
    <property type="entry name" value="Nucleotide_cyclase"/>
</dbReference>
<evidence type="ECO:0000256" key="1">
    <source>
        <dbReference type="ARBA" id="ARBA00001946"/>
    </source>
</evidence>
<dbReference type="GO" id="GO:1902201">
    <property type="term" value="P:negative regulation of bacterial-type flagellum-dependent cell motility"/>
    <property type="evidence" value="ECO:0007669"/>
    <property type="project" value="TreeGrafter"/>
</dbReference>
<protein>
    <recommendedName>
        <fullName evidence="3">diguanylate cyclase</fullName>
        <ecNumber evidence="3">2.7.7.65</ecNumber>
    </recommendedName>
</protein>
<dbReference type="EC" id="2.7.7.65" evidence="3"/>
<dbReference type="PANTHER" id="PTHR45138:SF9">
    <property type="entry name" value="DIGUANYLATE CYCLASE DGCM-RELATED"/>
    <property type="match status" value="1"/>
</dbReference>
<dbReference type="RefSeq" id="WP_055466788.1">
    <property type="nucleotide sequence ID" value="NZ_LKHS01000018.1"/>
</dbReference>
<evidence type="ECO:0000256" key="9">
    <source>
        <dbReference type="SAM" id="Phobius"/>
    </source>
</evidence>
<dbReference type="EMBL" id="LKHS01000018">
    <property type="protein sequence ID" value="KQH84446.1"/>
    <property type="molecule type" value="Genomic_DNA"/>
</dbReference>
<dbReference type="Pfam" id="PF02743">
    <property type="entry name" value="dCache_1"/>
    <property type="match status" value="1"/>
</dbReference>
<dbReference type="GO" id="GO:0052621">
    <property type="term" value="F:diguanylate cyclase activity"/>
    <property type="evidence" value="ECO:0007669"/>
    <property type="project" value="UniProtKB-EC"/>
</dbReference>
<feature type="transmembrane region" description="Helical" evidence="9">
    <location>
        <begin position="12"/>
        <end position="31"/>
    </location>
</feature>
<proteinExistence type="predicted"/>
<evidence type="ECO:0000256" key="5">
    <source>
        <dbReference type="ARBA" id="ARBA00022692"/>
    </source>
</evidence>